<dbReference type="STRING" id="526729.SAMN04324258_1296"/>
<dbReference type="PANTHER" id="PTHR34472:SF1">
    <property type="entry name" value="SULFUR CARRIER PROTEIN THIS"/>
    <property type="match status" value="1"/>
</dbReference>
<dbReference type="AlphaFoldDB" id="A0A1T5JEA2"/>
<proteinExistence type="predicted"/>
<organism evidence="1 2">
    <name type="scientific">Krasilnikoviella flava</name>
    <dbReference type="NCBI Taxonomy" id="526729"/>
    <lineage>
        <taxon>Bacteria</taxon>
        <taxon>Bacillati</taxon>
        <taxon>Actinomycetota</taxon>
        <taxon>Actinomycetes</taxon>
        <taxon>Micrococcales</taxon>
        <taxon>Promicromonosporaceae</taxon>
        <taxon>Krasilnikoviella</taxon>
    </lineage>
</organism>
<reference evidence="1 2" key="1">
    <citation type="submission" date="2017-02" db="EMBL/GenBank/DDBJ databases">
        <authorList>
            <person name="Peterson S.W."/>
        </authorList>
    </citation>
    <scope>NUCLEOTIDE SEQUENCE [LARGE SCALE GENOMIC DNA]</scope>
    <source>
        <strain evidence="1 2">DSM 21481</strain>
    </source>
</reference>
<dbReference type="NCBIfam" id="TIGR01683">
    <property type="entry name" value="thiS"/>
    <property type="match status" value="1"/>
</dbReference>
<dbReference type="InterPro" id="IPR003749">
    <property type="entry name" value="ThiS/MoaD-like"/>
</dbReference>
<name>A0A1T5JEA2_9MICO</name>
<dbReference type="OrthoDB" id="163636at2"/>
<dbReference type="Pfam" id="PF02597">
    <property type="entry name" value="ThiS"/>
    <property type="match status" value="1"/>
</dbReference>
<dbReference type="SUPFAM" id="SSF54285">
    <property type="entry name" value="MoaD/ThiS"/>
    <property type="match status" value="1"/>
</dbReference>
<dbReference type="Gene3D" id="3.10.20.30">
    <property type="match status" value="1"/>
</dbReference>
<dbReference type="Proteomes" id="UP000189777">
    <property type="component" value="Unassembled WGS sequence"/>
</dbReference>
<dbReference type="EMBL" id="FUZQ01000002">
    <property type="protein sequence ID" value="SKC49705.1"/>
    <property type="molecule type" value="Genomic_DNA"/>
</dbReference>
<gene>
    <name evidence="1" type="ORF">SAMN04324258_1296</name>
</gene>
<dbReference type="InterPro" id="IPR012675">
    <property type="entry name" value="Beta-grasp_dom_sf"/>
</dbReference>
<accession>A0A1T5JEA2</accession>
<keyword evidence="2" id="KW-1185">Reference proteome</keyword>
<evidence type="ECO:0000313" key="1">
    <source>
        <dbReference type="EMBL" id="SKC49705.1"/>
    </source>
</evidence>
<evidence type="ECO:0000313" key="2">
    <source>
        <dbReference type="Proteomes" id="UP000189777"/>
    </source>
</evidence>
<sequence length="84" mass="8274">MTVAPSSPTARTAVVNGEAYPLDGPHGDGVEAVVAALVPAFVADGSVQGVAVAVNDAVVPRGLWADTRIAPGDRVEIVAAVQGG</sequence>
<dbReference type="InterPro" id="IPR010035">
    <property type="entry name" value="Thi_S"/>
</dbReference>
<dbReference type="InterPro" id="IPR016155">
    <property type="entry name" value="Mopterin_synth/thiamin_S_b"/>
</dbReference>
<dbReference type="RefSeq" id="WP_079572605.1">
    <property type="nucleotide sequence ID" value="NZ_FUZQ01000002.1"/>
</dbReference>
<dbReference type="PANTHER" id="PTHR34472">
    <property type="entry name" value="SULFUR CARRIER PROTEIN THIS"/>
    <property type="match status" value="1"/>
</dbReference>
<protein>
    <submittedName>
        <fullName evidence="1">Sulfur carrier protein</fullName>
    </submittedName>
</protein>